<dbReference type="InterPro" id="IPR011010">
    <property type="entry name" value="DNA_brk_join_enz"/>
</dbReference>
<organism evidence="7 8">
    <name type="scientific">Dickeya aquatica</name>
    <dbReference type="NCBI Taxonomy" id="1401087"/>
    <lineage>
        <taxon>Bacteria</taxon>
        <taxon>Pseudomonadati</taxon>
        <taxon>Pseudomonadota</taxon>
        <taxon>Gammaproteobacteria</taxon>
        <taxon>Enterobacterales</taxon>
        <taxon>Pectobacteriaceae</taxon>
        <taxon>Dickeya</taxon>
    </lineage>
</organism>
<dbReference type="InterPro" id="IPR013762">
    <property type="entry name" value="Integrase-like_cat_sf"/>
</dbReference>
<dbReference type="PANTHER" id="PTHR30349">
    <property type="entry name" value="PHAGE INTEGRASE-RELATED"/>
    <property type="match status" value="1"/>
</dbReference>
<feature type="domain" description="Core-binding (CB)" evidence="6">
    <location>
        <begin position="56"/>
        <end position="143"/>
    </location>
</feature>
<dbReference type="PROSITE" id="PS51898">
    <property type="entry name" value="TYR_RECOMBINASE"/>
    <property type="match status" value="1"/>
</dbReference>
<dbReference type="Gene3D" id="1.10.443.10">
    <property type="entry name" value="Intergrase catalytic core"/>
    <property type="match status" value="1"/>
</dbReference>
<dbReference type="InterPro" id="IPR057084">
    <property type="entry name" value="Int_N"/>
</dbReference>
<sequence length="335" mass="38406">MAVSKLPSGKWLCQCFPYGRDGQRVRKQFATRGEALAYERRLMAEKKGISTETNSTTLQDLIQRWYDMHGQTLESGEDRYAKLMAICDRLGNPFAVDVDKNMFAVYRERRLKGEWNPKGKTAIKEATVNREYSYLRAVFSELKRMGEWEKENPLDGIRQFKEGDQELAFLYPDEIKRLLAACDESENKDLGIIVRLCLATGARWGEAQTLKQSQILPGRITFVKTKGKKNRTIPISERMHALLPKRRGQLFKPAYEAFKHALKKAHIELPEGQLTHVLRHSFASHFMMRGGNILVLQQILGHSSITMTMRYAHFAPDHLDAAVTLNPFDSLTTDE</sequence>
<dbReference type="Pfam" id="PF00589">
    <property type="entry name" value="Phage_integrase"/>
    <property type="match status" value="1"/>
</dbReference>
<reference evidence="7 8" key="1">
    <citation type="submission" date="2016-09" db="EMBL/GenBank/DDBJ databases">
        <authorList>
            <person name="Reverchon S."/>
            <person name="Nasser W."/>
            <person name="Leonard S."/>
            <person name="Brochier C."/>
            <person name="Duprey A."/>
        </authorList>
    </citation>
    <scope>NUCLEOTIDE SEQUENCE [LARGE SCALE GENOMIC DNA]</scope>
    <source>
        <strain evidence="7 8">174/2</strain>
    </source>
</reference>
<keyword evidence="8" id="KW-1185">Reference proteome</keyword>
<dbReference type="InterPro" id="IPR002104">
    <property type="entry name" value="Integrase_catalytic"/>
</dbReference>
<dbReference type="PANTHER" id="PTHR30349:SF93">
    <property type="entry name" value="FELS-2 PROPHAGE PROTEIN"/>
    <property type="match status" value="1"/>
</dbReference>
<evidence type="ECO:0000256" key="3">
    <source>
        <dbReference type="ARBA" id="ARBA00023172"/>
    </source>
</evidence>
<dbReference type="Pfam" id="PF24624">
    <property type="entry name" value="Int_N"/>
    <property type="match status" value="1"/>
</dbReference>
<dbReference type="Proteomes" id="UP000294820">
    <property type="component" value="Chromosome 1"/>
</dbReference>
<dbReference type="KEGG" id="daq:DAQ1742_01923"/>
<evidence type="ECO:0000256" key="4">
    <source>
        <dbReference type="PROSITE-ProRule" id="PRU01248"/>
    </source>
</evidence>
<proteinExistence type="predicted"/>
<evidence type="ECO:0000313" key="8">
    <source>
        <dbReference type="Proteomes" id="UP000294820"/>
    </source>
</evidence>
<keyword evidence="2 4" id="KW-0238">DNA-binding</keyword>
<dbReference type="InterPro" id="IPR044068">
    <property type="entry name" value="CB"/>
</dbReference>
<protein>
    <submittedName>
        <fullName evidence="7">Integrase</fullName>
    </submittedName>
</protein>
<dbReference type="SUPFAM" id="SSF56349">
    <property type="entry name" value="DNA breaking-rejoining enzymes"/>
    <property type="match status" value="1"/>
</dbReference>
<evidence type="ECO:0000313" key="7">
    <source>
        <dbReference type="EMBL" id="SLM62853.1"/>
    </source>
</evidence>
<dbReference type="GO" id="GO:0015074">
    <property type="term" value="P:DNA integration"/>
    <property type="evidence" value="ECO:0007669"/>
    <property type="project" value="UniProtKB-KW"/>
</dbReference>
<evidence type="ECO:0000259" key="6">
    <source>
        <dbReference type="PROSITE" id="PS51900"/>
    </source>
</evidence>
<dbReference type="EMBL" id="LT615367">
    <property type="protein sequence ID" value="SLM62853.1"/>
    <property type="molecule type" value="Genomic_DNA"/>
</dbReference>
<dbReference type="PROSITE" id="PS51900">
    <property type="entry name" value="CB"/>
    <property type="match status" value="1"/>
</dbReference>
<dbReference type="CDD" id="cd00796">
    <property type="entry name" value="INT_Rci_Hp1_C"/>
    <property type="match status" value="1"/>
</dbReference>
<evidence type="ECO:0000259" key="5">
    <source>
        <dbReference type="PROSITE" id="PS51898"/>
    </source>
</evidence>
<evidence type="ECO:0000256" key="2">
    <source>
        <dbReference type="ARBA" id="ARBA00023125"/>
    </source>
</evidence>
<dbReference type="GO" id="GO:0006310">
    <property type="term" value="P:DNA recombination"/>
    <property type="evidence" value="ECO:0007669"/>
    <property type="project" value="UniProtKB-KW"/>
</dbReference>
<gene>
    <name evidence="7" type="ORF">DAQ1742_01923</name>
</gene>
<evidence type="ECO:0000256" key="1">
    <source>
        <dbReference type="ARBA" id="ARBA00022908"/>
    </source>
</evidence>
<dbReference type="RefSeq" id="WP_067487012.1">
    <property type="nucleotide sequence ID" value="NZ_LT615367.1"/>
</dbReference>
<accession>A0A375A9X6</accession>
<keyword evidence="3" id="KW-0233">DNA recombination</keyword>
<dbReference type="InterPro" id="IPR050090">
    <property type="entry name" value="Tyrosine_recombinase_XerCD"/>
</dbReference>
<name>A0A375A9X6_9GAMM</name>
<feature type="domain" description="Tyr recombinase" evidence="5">
    <location>
        <begin position="165"/>
        <end position="324"/>
    </location>
</feature>
<keyword evidence="1" id="KW-0229">DNA integration</keyword>
<dbReference type="AlphaFoldDB" id="A0A375A9X6"/>
<dbReference type="GO" id="GO:0003677">
    <property type="term" value="F:DNA binding"/>
    <property type="evidence" value="ECO:0007669"/>
    <property type="project" value="UniProtKB-UniRule"/>
</dbReference>